<dbReference type="EMBL" id="JAULSX010000007">
    <property type="protein sequence ID" value="KAK3487616.1"/>
    <property type="molecule type" value="Genomic_DNA"/>
</dbReference>
<dbReference type="Proteomes" id="UP001285908">
    <property type="component" value="Unassembled WGS sequence"/>
</dbReference>
<reference evidence="2 3" key="1">
    <citation type="journal article" date="2023" name="Mol. Phylogenet. Evol.">
        <title>Genome-scale phylogeny and comparative genomics of the fungal order Sordariales.</title>
        <authorList>
            <person name="Hensen N."/>
            <person name="Bonometti L."/>
            <person name="Westerberg I."/>
            <person name="Brannstrom I.O."/>
            <person name="Guillou S."/>
            <person name="Cros-Aarteil S."/>
            <person name="Calhoun S."/>
            <person name="Haridas S."/>
            <person name="Kuo A."/>
            <person name="Mondo S."/>
            <person name="Pangilinan J."/>
            <person name="Riley R."/>
            <person name="LaButti K."/>
            <person name="Andreopoulos B."/>
            <person name="Lipzen A."/>
            <person name="Chen C."/>
            <person name="Yan M."/>
            <person name="Daum C."/>
            <person name="Ng V."/>
            <person name="Clum A."/>
            <person name="Steindorff A."/>
            <person name="Ohm R.A."/>
            <person name="Martin F."/>
            <person name="Silar P."/>
            <person name="Natvig D.O."/>
            <person name="Lalanne C."/>
            <person name="Gautier V."/>
            <person name="Ament-Velasquez S.L."/>
            <person name="Kruys A."/>
            <person name="Hutchinson M.I."/>
            <person name="Powell A.J."/>
            <person name="Barry K."/>
            <person name="Miller A.N."/>
            <person name="Grigoriev I.V."/>
            <person name="Debuchy R."/>
            <person name="Gladieux P."/>
            <person name="Hiltunen Thoren M."/>
            <person name="Johannesson H."/>
        </authorList>
    </citation>
    <scope>NUCLEOTIDE SEQUENCE [LARGE SCALE GENOMIC DNA]</scope>
    <source>
        <strain evidence="2 3">FGSC 10403</strain>
    </source>
</reference>
<dbReference type="RefSeq" id="XP_062689743.1">
    <property type="nucleotide sequence ID" value="XM_062833546.1"/>
</dbReference>
<keyword evidence="1" id="KW-0812">Transmembrane</keyword>
<evidence type="ECO:0000256" key="1">
    <source>
        <dbReference type="SAM" id="Phobius"/>
    </source>
</evidence>
<name>A0AAJ0I1X8_9PEZI</name>
<keyword evidence="3" id="KW-1185">Reference proteome</keyword>
<sequence>MRLSLGGLASGAERALAYKDPIHDSLGTAAVILVVSRTAEHPSALMAKRFYISLGHTIAVVCEIQIVSLFIVGLSCRYKPRWMPNSQRLLCRRCYWNNALTGSSNLVPPTNFVRAPRISPTDGSLALRWCNVCARYRSQLMYWMVWGSTWTLERMHT</sequence>
<keyword evidence="1" id="KW-0472">Membrane</keyword>
<keyword evidence="1" id="KW-1133">Transmembrane helix</keyword>
<comment type="caution">
    <text evidence="2">The sequence shown here is derived from an EMBL/GenBank/DDBJ whole genome shotgun (WGS) entry which is preliminary data.</text>
</comment>
<feature type="transmembrane region" description="Helical" evidence="1">
    <location>
        <begin position="50"/>
        <end position="74"/>
    </location>
</feature>
<protein>
    <submittedName>
        <fullName evidence="2">Uncharacterized protein</fullName>
    </submittedName>
</protein>
<gene>
    <name evidence="2" type="ORF">B0T23DRAFT_210422</name>
</gene>
<accession>A0AAJ0I1X8</accession>
<dbReference type="GeneID" id="87871168"/>
<evidence type="ECO:0000313" key="2">
    <source>
        <dbReference type="EMBL" id="KAK3487616.1"/>
    </source>
</evidence>
<organism evidence="2 3">
    <name type="scientific">Neurospora hispaniola</name>
    <dbReference type="NCBI Taxonomy" id="588809"/>
    <lineage>
        <taxon>Eukaryota</taxon>
        <taxon>Fungi</taxon>
        <taxon>Dikarya</taxon>
        <taxon>Ascomycota</taxon>
        <taxon>Pezizomycotina</taxon>
        <taxon>Sordariomycetes</taxon>
        <taxon>Sordariomycetidae</taxon>
        <taxon>Sordariales</taxon>
        <taxon>Sordariaceae</taxon>
        <taxon>Neurospora</taxon>
    </lineage>
</organism>
<dbReference type="AlphaFoldDB" id="A0AAJ0I1X8"/>
<evidence type="ECO:0000313" key="3">
    <source>
        <dbReference type="Proteomes" id="UP001285908"/>
    </source>
</evidence>
<proteinExistence type="predicted"/>